<dbReference type="PANTHER" id="PTHR43130:SF3">
    <property type="entry name" value="HTH-TYPE TRANSCRIPTIONAL REGULATOR RV1931C"/>
    <property type="match status" value="1"/>
</dbReference>
<dbReference type="EMBL" id="CP042266">
    <property type="protein sequence ID" value="QDY80116.1"/>
    <property type="molecule type" value="Genomic_DNA"/>
</dbReference>
<gene>
    <name evidence="5" type="ORF">FQU76_30465</name>
</gene>
<evidence type="ECO:0000256" key="1">
    <source>
        <dbReference type="ARBA" id="ARBA00023015"/>
    </source>
</evidence>
<dbReference type="SUPFAM" id="SSF52317">
    <property type="entry name" value="Class I glutamine amidotransferase-like"/>
    <property type="match status" value="1"/>
</dbReference>
<dbReference type="Gene3D" id="3.40.50.880">
    <property type="match status" value="1"/>
</dbReference>
<evidence type="ECO:0000256" key="3">
    <source>
        <dbReference type="ARBA" id="ARBA00023163"/>
    </source>
</evidence>
<dbReference type="InterPro" id="IPR018062">
    <property type="entry name" value="HTH_AraC-typ_CS"/>
</dbReference>
<dbReference type="GO" id="GO:0043565">
    <property type="term" value="F:sequence-specific DNA binding"/>
    <property type="evidence" value="ECO:0007669"/>
    <property type="project" value="InterPro"/>
</dbReference>
<dbReference type="InterPro" id="IPR002818">
    <property type="entry name" value="DJ-1/PfpI"/>
</dbReference>
<evidence type="ECO:0000313" key="6">
    <source>
        <dbReference type="Proteomes" id="UP000320580"/>
    </source>
</evidence>
<dbReference type="InterPro" id="IPR052158">
    <property type="entry name" value="INH-QAR"/>
</dbReference>
<keyword evidence="6" id="KW-1185">Reference proteome</keyword>
<reference evidence="5 6" key="1">
    <citation type="submission" date="2019-07" db="EMBL/GenBank/DDBJ databases">
        <authorList>
            <person name="Zhu P."/>
        </authorList>
    </citation>
    <scope>NUCLEOTIDE SEQUENCE [LARGE SCALE GENOMIC DNA]</scope>
    <source>
        <strain evidence="5 6">SSL-25</strain>
    </source>
</reference>
<dbReference type="RefSeq" id="WP_146483513.1">
    <property type="nucleotide sequence ID" value="NZ_CP042266.1"/>
</dbReference>
<accession>A0A5B8JF71</accession>
<dbReference type="KEGG" id="sqz:FQU76_30465"/>
<evidence type="ECO:0000259" key="4">
    <source>
        <dbReference type="PROSITE" id="PS01124"/>
    </source>
</evidence>
<dbReference type="GO" id="GO:0003700">
    <property type="term" value="F:DNA-binding transcription factor activity"/>
    <property type="evidence" value="ECO:0007669"/>
    <property type="project" value="InterPro"/>
</dbReference>
<dbReference type="Gene3D" id="1.10.10.60">
    <property type="entry name" value="Homeodomain-like"/>
    <property type="match status" value="1"/>
</dbReference>
<feature type="domain" description="HTH araC/xylS-type" evidence="4">
    <location>
        <begin position="213"/>
        <end position="311"/>
    </location>
</feature>
<dbReference type="Proteomes" id="UP000320580">
    <property type="component" value="Chromosome"/>
</dbReference>
<dbReference type="InterPro" id="IPR009057">
    <property type="entry name" value="Homeodomain-like_sf"/>
</dbReference>
<keyword evidence="3" id="KW-0804">Transcription</keyword>
<proteinExistence type="predicted"/>
<sequence length="320" mass="32972">MPVVALLVADGVPGHQLTAPATVLDAAAAGPGPAAYELRICAIAPAVTTAGPVPLGITATHGLDGLADAATVVVAGQDGVPGDPPPEVAAAVRAAAARGAGIAAVGTGAFTLAATGLLDGRRATTEWCHIPELARRHPRVTVDPGGTPVTDGPFLTASGVLGGLDLFLRLVEYDHGPSAAARTARQLIAPVYAHAGATRAEIDREIAGTAGLEPTLRWLAENLHRPLPLDSIAAHARMSVRSLNRRFHEQTGFTPLQYLLRARVERARELLADGEGTVEEIAARTGFGSAAGFRRHFRRLTGTAPAAVRGTGRPAQDRHA</sequence>
<dbReference type="PANTHER" id="PTHR43130">
    <property type="entry name" value="ARAC-FAMILY TRANSCRIPTIONAL REGULATOR"/>
    <property type="match status" value="1"/>
</dbReference>
<dbReference type="SMART" id="SM00342">
    <property type="entry name" value="HTH_ARAC"/>
    <property type="match status" value="1"/>
</dbReference>
<dbReference type="AlphaFoldDB" id="A0A5B8JF71"/>
<dbReference type="InterPro" id="IPR018060">
    <property type="entry name" value="HTH_AraC"/>
</dbReference>
<dbReference type="InterPro" id="IPR029062">
    <property type="entry name" value="Class_I_gatase-like"/>
</dbReference>
<keyword evidence="1" id="KW-0805">Transcription regulation</keyword>
<dbReference type="Pfam" id="PF01965">
    <property type="entry name" value="DJ-1_PfpI"/>
    <property type="match status" value="1"/>
</dbReference>
<name>A0A5B8JF71_9ACTN</name>
<organism evidence="5 6">
    <name type="scientific">Streptomyces qinzhouensis</name>
    <dbReference type="NCBI Taxonomy" id="2599401"/>
    <lineage>
        <taxon>Bacteria</taxon>
        <taxon>Bacillati</taxon>
        <taxon>Actinomycetota</taxon>
        <taxon>Actinomycetes</taxon>
        <taxon>Kitasatosporales</taxon>
        <taxon>Streptomycetaceae</taxon>
        <taxon>Streptomyces</taxon>
    </lineage>
</organism>
<evidence type="ECO:0000256" key="2">
    <source>
        <dbReference type="ARBA" id="ARBA00023125"/>
    </source>
</evidence>
<dbReference type="SUPFAM" id="SSF46689">
    <property type="entry name" value="Homeodomain-like"/>
    <property type="match status" value="2"/>
</dbReference>
<keyword evidence="2" id="KW-0238">DNA-binding</keyword>
<dbReference type="PROSITE" id="PS01124">
    <property type="entry name" value="HTH_ARAC_FAMILY_2"/>
    <property type="match status" value="1"/>
</dbReference>
<dbReference type="PROSITE" id="PS00041">
    <property type="entry name" value="HTH_ARAC_FAMILY_1"/>
    <property type="match status" value="1"/>
</dbReference>
<dbReference type="Pfam" id="PF12833">
    <property type="entry name" value="HTH_18"/>
    <property type="match status" value="1"/>
</dbReference>
<dbReference type="OrthoDB" id="4117137at2"/>
<protein>
    <submittedName>
        <fullName evidence="5">Helix-turn-helix domain-containing protein</fullName>
    </submittedName>
</protein>
<evidence type="ECO:0000313" key="5">
    <source>
        <dbReference type="EMBL" id="QDY80116.1"/>
    </source>
</evidence>